<evidence type="ECO:0000313" key="3">
    <source>
        <dbReference type="Proteomes" id="UP000032702"/>
    </source>
</evidence>
<dbReference type="PANTHER" id="PTHR42912:SF80">
    <property type="entry name" value="METHYLTRANSFERASE DOMAIN-CONTAINING PROTEIN"/>
    <property type="match status" value="1"/>
</dbReference>
<dbReference type="PATRIC" id="fig|378806.16.peg.5689"/>
<proteinExistence type="predicted"/>
<dbReference type="Gene3D" id="3.40.50.150">
    <property type="entry name" value="Vaccinia Virus protein VP39"/>
    <property type="match status" value="1"/>
</dbReference>
<dbReference type="GO" id="GO:0008168">
    <property type="term" value="F:methyltransferase activity"/>
    <property type="evidence" value="ECO:0007669"/>
    <property type="project" value="TreeGrafter"/>
</dbReference>
<protein>
    <recommendedName>
        <fullName evidence="1">Methyltransferase type 12 domain-containing protein</fullName>
    </recommendedName>
</protein>
<dbReference type="AlphaFoldDB" id="Q091W2"/>
<feature type="domain" description="Methyltransferase type 12" evidence="1">
    <location>
        <begin position="123"/>
        <end position="220"/>
    </location>
</feature>
<comment type="caution">
    <text evidence="2">The sequence shown here is derived from an EMBL/GenBank/DDBJ whole genome shotgun (WGS) entry which is preliminary data.</text>
</comment>
<evidence type="ECO:0000259" key="1">
    <source>
        <dbReference type="Pfam" id="PF08242"/>
    </source>
</evidence>
<accession>Q091W2</accession>
<sequence length="300" mass="31732">MASAVNLMTLVKSTRGPSFPGTIEIHADPTPIPALPRKAPKTHPPFRPPNAPPFGLTGETMHSHDPSHLQHEASVRKFGAERAARYDAQATSWFIGVQAMHEAIATVMAATLDGQDAASLLCVGVGTGQDVLPYAKQGAPGWRFTGVDPSPDMLAVAQKQLAAAGLLERTRLHAGLLDSLPPGPLFDGAEMIGVLHHVAGEEGRLALLREVVRRLKPGAPFILGCRIGLDPVLTAVEVHRLRRAGASAEAVSNFTQGLATLQPPESEAALAALLGRAGLEPPRQIFAVLQFKVFLTRSAP</sequence>
<dbReference type="Proteomes" id="UP000032702">
    <property type="component" value="Unassembled WGS sequence"/>
</dbReference>
<evidence type="ECO:0000313" key="2">
    <source>
        <dbReference type="EMBL" id="EAU66545.1"/>
    </source>
</evidence>
<dbReference type="CDD" id="cd02440">
    <property type="entry name" value="AdoMet_MTases"/>
    <property type="match status" value="1"/>
</dbReference>
<name>Q091W2_STIAD</name>
<reference evidence="2 3" key="1">
    <citation type="submission" date="2006-04" db="EMBL/GenBank/DDBJ databases">
        <authorList>
            <person name="Nierman W.C."/>
        </authorList>
    </citation>
    <scope>NUCLEOTIDE SEQUENCE [LARGE SCALE GENOMIC DNA]</scope>
    <source>
        <strain evidence="2 3">DW4/3-1</strain>
    </source>
</reference>
<dbReference type="InterPro" id="IPR050508">
    <property type="entry name" value="Methyltransf_Superfamily"/>
</dbReference>
<organism evidence="2 3">
    <name type="scientific">Stigmatella aurantiaca (strain DW4/3-1)</name>
    <dbReference type="NCBI Taxonomy" id="378806"/>
    <lineage>
        <taxon>Bacteria</taxon>
        <taxon>Pseudomonadati</taxon>
        <taxon>Myxococcota</taxon>
        <taxon>Myxococcia</taxon>
        <taxon>Myxococcales</taxon>
        <taxon>Cystobacterineae</taxon>
        <taxon>Archangiaceae</taxon>
        <taxon>Stigmatella</taxon>
    </lineage>
</organism>
<dbReference type="PANTHER" id="PTHR42912">
    <property type="entry name" value="METHYLTRANSFERASE"/>
    <property type="match status" value="1"/>
</dbReference>
<dbReference type="InterPro" id="IPR013217">
    <property type="entry name" value="Methyltransf_12"/>
</dbReference>
<dbReference type="EMBL" id="AAMD01000053">
    <property type="protein sequence ID" value="EAU66545.1"/>
    <property type="molecule type" value="Genomic_DNA"/>
</dbReference>
<dbReference type="Pfam" id="PF08242">
    <property type="entry name" value="Methyltransf_12"/>
    <property type="match status" value="1"/>
</dbReference>
<dbReference type="InterPro" id="IPR029063">
    <property type="entry name" value="SAM-dependent_MTases_sf"/>
</dbReference>
<gene>
    <name evidence="2" type="ORF">STIAU_2516</name>
</gene>
<dbReference type="SUPFAM" id="SSF53335">
    <property type="entry name" value="S-adenosyl-L-methionine-dependent methyltransferases"/>
    <property type="match status" value="1"/>
</dbReference>